<protein>
    <submittedName>
        <fullName evidence="3">Uncharacterized protein</fullName>
    </submittedName>
</protein>
<evidence type="ECO:0000313" key="3">
    <source>
        <dbReference type="EMBL" id="CAE2337915.1"/>
    </source>
</evidence>
<dbReference type="SUPFAM" id="SSF52058">
    <property type="entry name" value="L domain-like"/>
    <property type="match status" value="1"/>
</dbReference>
<name>A0A7S4PKR1_GUITH</name>
<dbReference type="InterPro" id="IPR003591">
    <property type="entry name" value="Leu-rich_rpt_typical-subtyp"/>
</dbReference>
<dbReference type="EMBL" id="HBKN01047818">
    <property type="protein sequence ID" value="CAE2337915.1"/>
    <property type="molecule type" value="Transcribed_RNA"/>
</dbReference>
<dbReference type="SMART" id="SM00369">
    <property type="entry name" value="LRR_TYP"/>
    <property type="match status" value="5"/>
</dbReference>
<dbReference type="Gene3D" id="3.80.10.10">
    <property type="entry name" value="Ribonuclease Inhibitor"/>
    <property type="match status" value="2"/>
</dbReference>
<dbReference type="PROSITE" id="PS51450">
    <property type="entry name" value="LRR"/>
    <property type="match status" value="2"/>
</dbReference>
<keyword evidence="2" id="KW-0677">Repeat</keyword>
<dbReference type="InterPro" id="IPR001611">
    <property type="entry name" value="Leu-rich_rpt"/>
</dbReference>
<evidence type="ECO:0000256" key="2">
    <source>
        <dbReference type="ARBA" id="ARBA00022737"/>
    </source>
</evidence>
<accession>A0A7S4PKR1</accession>
<proteinExistence type="predicted"/>
<dbReference type="PANTHER" id="PTHR45617:SF179">
    <property type="entry name" value="LEUCINE-RICH REPEAT-CONTAINING PROTEIN 15-LIKE"/>
    <property type="match status" value="1"/>
</dbReference>
<dbReference type="InterPro" id="IPR032675">
    <property type="entry name" value="LRR_dom_sf"/>
</dbReference>
<reference evidence="3" key="1">
    <citation type="submission" date="2021-01" db="EMBL/GenBank/DDBJ databases">
        <authorList>
            <person name="Corre E."/>
            <person name="Pelletier E."/>
            <person name="Niang G."/>
            <person name="Scheremetjew M."/>
            <person name="Finn R."/>
            <person name="Kale V."/>
            <person name="Holt S."/>
            <person name="Cochrane G."/>
            <person name="Meng A."/>
            <person name="Brown T."/>
            <person name="Cohen L."/>
        </authorList>
    </citation>
    <scope>NUCLEOTIDE SEQUENCE</scope>
    <source>
        <strain evidence="3">CCMP 2712</strain>
    </source>
</reference>
<dbReference type="PANTHER" id="PTHR45617">
    <property type="entry name" value="LEUCINE RICH REPEAT FAMILY PROTEIN"/>
    <property type="match status" value="1"/>
</dbReference>
<gene>
    <name evidence="3" type="ORF">GTHE00462_LOCUS37327</name>
</gene>
<evidence type="ECO:0000256" key="1">
    <source>
        <dbReference type="ARBA" id="ARBA00022614"/>
    </source>
</evidence>
<dbReference type="Pfam" id="PF13855">
    <property type="entry name" value="LRR_8"/>
    <property type="match status" value="2"/>
</dbReference>
<keyword evidence="1" id="KW-0433">Leucine-rich repeat</keyword>
<dbReference type="SMART" id="SM00364">
    <property type="entry name" value="LRR_BAC"/>
    <property type="match status" value="4"/>
</dbReference>
<dbReference type="AlphaFoldDB" id="A0A7S4PKR1"/>
<sequence>MASKQQTRVSACRGVQRALPVEISGNLQQQPSKCLSPAGIFDGLSSLVYLRLLNNKLESLPAGIFNGLSSLTDLYLDNNKLKSLPAGVFGGLSSLQRLHLSIRNLEPLPISDGLWSLQYLCLDNNKLESLPAGIFDGLSSLRMLYLSYNKLSCISSKAFTGLSSLSQLDLTGNNLPCYHPSWPSFATKDANLEPCLNETHCDSGKDSTSIATTLIPTTTPTGPAPRTWTLHSDYLRCRLRHKWQELRMNNTIKTGGLGKLMVVDKFEVWLCSYLDSCAGPRNAFCYVYDEEEEEFIPWGLEDELMLS</sequence>
<organism evidence="3">
    <name type="scientific">Guillardia theta</name>
    <name type="common">Cryptophyte</name>
    <name type="synonym">Cryptomonas phi</name>
    <dbReference type="NCBI Taxonomy" id="55529"/>
    <lineage>
        <taxon>Eukaryota</taxon>
        <taxon>Cryptophyceae</taxon>
        <taxon>Pyrenomonadales</taxon>
        <taxon>Geminigeraceae</taxon>
        <taxon>Guillardia</taxon>
    </lineage>
</organism>